<dbReference type="PROSITE" id="PS00065">
    <property type="entry name" value="D_2_HYDROXYACID_DH_1"/>
    <property type="match status" value="1"/>
</dbReference>
<dbReference type="SUPFAM" id="SSF51735">
    <property type="entry name" value="NAD(P)-binding Rossmann-fold domains"/>
    <property type="match status" value="1"/>
</dbReference>
<comment type="similarity">
    <text evidence="1 4">Belongs to the D-isomer specific 2-hydroxyacid dehydrogenase family.</text>
</comment>
<dbReference type="Pfam" id="PF00389">
    <property type="entry name" value="2-Hacid_dh"/>
    <property type="match status" value="1"/>
</dbReference>
<protein>
    <submittedName>
        <fullName evidence="7">D-glycerate dehydrogenase</fullName>
    </submittedName>
</protein>
<keyword evidence="3" id="KW-0520">NAD</keyword>
<dbReference type="PANTHER" id="PTHR10996">
    <property type="entry name" value="2-HYDROXYACID DEHYDROGENASE-RELATED"/>
    <property type="match status" value="1"/>
</dbReference>
<evidence type="ECO:0000259" key="6">
    <source>
        <dbReference type="Pfam" id="PF02826"/>
    </source>
</evidence>
<reference evidence="7 8" key="1">
    <citation type="submission" date="2017-07" db="EMBL/GenBank/DDBJ databases">
        <title>Elstera cyanobacteriorum sp. nov., a novel bacterium isolated from cyanobacterial aggregates in a eutrophic lake.</title>
        <authorList>
            <person name="Cai H."/>
        </authorList>
    </citation>
    <scope>NUCLEOTIDE SEQUENCE [LARGE SCALE GENOMIC DNA]</scope>
    <source>
        <strain evidence="7 8">TH019</strain>
    </source>
</reference>
<feature type="domain" description="D-isomer specific 2-hydroxyacid dehydrogenase NAD-binding" evidence="6">
    <location>
        <begin position="102"/>
        <end position="278"/>
    </location>
</feature>
<evidence type="ECO:0000256" key="3">
    <source>
        <dbReference type="ARBA" id="ARBA00023027"/>
    </source>
</evidence>
<gene>
    <name evidence="7" type="ORF">CHR90_11585</name>
</gene>
<dbReference type="RefSeq" id="WP_094409146.1">
    <property type="nucleotide sequence ID" value="NZ_BMJZ01000001.1"/>
</dbReference>
<dbReference type="Pfam" id="PF02826">
    <property type="entry name" value="2-Hacid_dh_C"/>
    <property type="match status" value="1"/>
</dbReference>
<proteinExistence type="inferred from homology"/>
<dbReference type="GO" id="GO:0016618">
    <property type="term" value="F:hydroxypyruvate reductase [NAD(P)H] activity"/>
    <property type="evidence" value="ECO:0007669"/>
    <property type="project" value="TreeGrafter"/>
</dbReference>
<sequence length="311" mass="32780">MSRPRIHVPDLPMPDAVLARIAAEFDAVRGGPVPDGVAGLLITPRDKLTPEAIAALPASVTVVATFSVGYDHINIPAAKARGLIVTNTPDVLTEATADIALLLILAASRRAREGEAMVREDTWVGWNPMQLIGWQITGKRLGIVGMGRIGQALAQRARACGMQIHYHNRTRLAPAEEAGAIYHETLESLLPISDVLSLHAPATAATDRLMNADRLAQLPHGAILVNTARGTLVDDDALIAALGTGQIAAAGLDVFTGEPAIDPRYRSLPNVFPLPHLGSATIETRTAMGMRALDNLAAVLGGKPPLHPVTA</sequence>
<dbReference type="InterPro" id="IPR029752">
    <property type="entry name" value="D-isomer_DH_CS1"/>
</dbReference>
<evidence type="ECO:0000259" key="5">
    <source>
        <dbReference type="Pfam" id="PF00389"/>
    </source>
</evidence>
<dbReference type="InterPro" id="IPR029753">
    <property type="entry name" value="D-isomer_DH_CS"/>
</dbReference>
<keyword evidence="2 4" id="KW-0560">Oxidoreductase</keyword>
<dbReference type="AlphaFoldDB" id="A0A255XPP4"/>
<dbReference type="PROSITE" id="PS00670">
    <property type="entry name" value="D_2_HYDROXYACID_DH_2"/>
    <property type="match status" value="1"/>
</dbReference>
<name>A0A255XPP4_9PROT</name>
<evidence type="ECO:0000256" key="2">
    <source>
        <dbReference type="ARBA" id="ARBA00023002"/>
    </source>
</evidence>
<dbReference type="GO" id="GO:0005829">
    <property type="term" value="C:cytosol"/>
    <property type="evidence" value="ECO:0007669"/>
    <property type="project" value="TreeGrafter"/>
</dbReference>
<feature type="domain" description="D-isomer specific 2-hydroxyacid dehydrogenase catalytic" evidence="5">
    <location>
        <begin position="36"/>
        <end position="309"/>
    </location>
</feature>
<keyword evidence="8" id="KW-1185">Reference proteome</keyword>
<dbReference type="SUPFAM" id="SSF52283">
    <property type="entry name" value="Formate/glycerate dehydrogenase catalytic domain-like"/>
    <property type="match status" value="1"/>
</dbReference>
<dbReference type="EMBL" id="NOXS01000032">
    <property type="protein sequence ID" value="OYQ18882.1"/>
    <property type="molecule type" value="Genomic_DNA"/>
</dbReference>
<accession>A0A255XPP4</accession>
<dbReference type="GO" id="GO:0051287">
    <property type="term" value="F:NAD binding"/>
    <property type="evidence" value="ECO:0007669"/>
    <property type="project" value="InterPro"/>
</dbReference>
<evidence type="ECO:0000313" key="7">
    <source>
        <dbReference type="EMBL" id="OYQ18882.1"/>
    </source>
</evidence>
<dbReference type="PANTHER" id="PTHR10996:SF283">
    <property type="entry name" value="GLYOXYLATE_HYDROXYPYRUVATE REDUCTASE B"/>
    <property type="match status" value="1"/>
</dbReference>
<evidence type="ECO:0000256" key="4">
    <source>
        <dbReference type="RuleBase" id="RU003719"/>
    </source>
</evidence>
<dbReference type="CDD" id="cd05301">
    <property type="entry name" value="GDH"/>
    <property type="match status" value="1"/>
</dbReference>
<dbReference type="FunFam" id="3.40.50.720:FF:000203">
    <property type="entry name" value="D-3-phosphoglycerate dehydrogenase (SerA)"/>
    <property type="match status" value="1"/>
</dbReference>
<dbReference type="Gene3D" id="3.40.50.720">
    <property type="entry name" value="NAD(P)-binding Rossmann-like Domain"/>
    <property type="match status" value="2"/>
</dbReference>
<dbReference type="InterPro" id="IPR036291">
    <property type="entry name" value="NAD(P)-bd_dom_sf"/>
</dbReference>
<dbReference type="InterPro" id="IPR006140">
    <property type="entry name" value="D-isomer_DH_NAD-bd"/>
</dbReference>
<evidence type="ECO:0000256" key="1">
    <source>
        <dbReference type="ARBA" id="ARBA00005854"/>
    </source>
</evidence>
<dbReference type="Proteomes" id="UP000216361">
    <property type="component" value="Unassembled WGS sequence"/>
</dbReference>
<dbReference type="PROSITE" id="PS00671">
    <property type="entry name" value="D_2_HYDROXYACID_DH_3"/>
    <property type="match status" value="1"/>
</dbReference>
<dbReference type="InterPro" id="IPR050223">
    <property type="entry name" value="D-isomer_2-hydroxyacid_DH"/>
</dbReference>
<dbReference type="OrthoDB" id="9793626at2"/>
<organism evidence="7 8">
    <name type="scientific">Elstera cyanobacteriorum</name>
    <dbReference type="NCBI Taxonomy" id="2022747"/>
    <lineage>
        <taxon>Bacteria</taxon>
        <taxon>Pseudomonadati</taxon>
        <taxon>Pseudomonadota</taxon>
        <taxon>Alphaproteobacteria</taxon>
        <taxon>Rhodospirillales</taxon>
        <taxon>Rhodospirillaceae</taxon>
        <taxon>Elstera</taxon>
    </lineage>
</organism>
<comment type="caution">
    <text evidence="7">The sequence shown here is derived from an EMBL/GenBank/DDBJ whole genome shotgun (WGS) entry which is preliminary data.</text>
</comment>
<dbReference type="GO" id="GO:0030267">
    <property type="term" value="F:glyoxylate reductase (NADPH) activity"/>
    <property type="evidence" value="ECO:0007669"/>
    <property type="project" value="TreeGrafter"/>
</dbReference>
<evidence type="ECO:0000313" key="8">
    <source>
        <dbReference type="Proteomes" id="UP000216361"/>
    </source>
</evidence>
<dbReference type="InterPro" id="IPR006139">
    <property type="entry name" value="D-isomer_2_OHA_DH_cat_dom"/>
</dbReference>